<keyword evidence="10 12" id="KW-1133">Transmembrane helix</keyword>
<dbReference type="GO" id="GO:0022877">
    <property type="term" value="F:protein-N(PI)-phosphohistidine-fructose phosphotransferase system transporter activity"/>
    <property type="evidence" value="ECO:0007669"/>
    <property type="project" value="InterPro"/>
</dbReference>
<dbReference type="PROSITE" id="PS00372">
    <property type="entry name" value="PTS_EIIA_TYPE_2_HIS"/>
    <property type="match status" value="1"/>
</dbReference>
<evidence type="ECO:0000256" key="3">
    <source>
        <dbReference type="ARBA" id="ARBA00022448"/>
    </source>
</evidence>
<evidence type="ECO:0000259" key="15">
    <source>
        <dbReference type="PROSITE" id="PS51104"/>
    </source>
</evidence>
<evidence type="ECO:0000256" key="2">
    <source>
        <dbReference type="ARBA" id="ARBA00004496"/>
    </source>
</evidence>
<dbReference type="InterPro" id="IPR003353">
    <property type="entry name" value="PTS_IIB_fruc"/>
</dbReference>
<evidence type="ECO:0000256" key="10">
    <source>
        <dbReference type="ARBA" id="ARBA00022989"/>
    </source>
</evidence>
<dbReference type="FunFam" id="3.40.50.2300:FF:000014">
    <property type="entry name" value="PTS system fructose-like transporter subunit IIB"/>
    <property type="match status" value="1"/>
</dbReference>
<protein>
    <submittedName>
        <fullName evidence="16">PTS fructose transporter subunit IIA</fullName>
    </submittedName>
</protein>
<keyword evidence="3" id="KW-0813">Transport</keyword>
<dbReference type="GO" id="GO:0005351">
    <property type="term" value="F:carbohydrate:proton symporter activity"/>
    <property type="evidence" value="ECO:0007669"/>
    <property type="project" value="InterPro"/>
</dbReference>
<dbReference type="NCBIfam" id="TIGR00848">
    <property type="entry name" value="fruA"/>
    <property type="match status" value="1"/>
</dbReference>
<dbReference type="Pfam" id="PF00359">
    <property type="entry name" value="PTS_EIIA_2"/>
    <property type="match status" value="1"/>
</dbReference>
<feature type="transmembrane region" description="Helical" evidence="12">
    <location>
        <begin position="299"/>
        <end position="318"/>
    </location>
</feature>
<feature type="transmembrane region" description="Helical" evidence="12">
    <location>
        <begin position="556"/>
        <end position="576"/>
    </location>
</feature>
<keyword evidence="6" id="KW-0762">Sugar transport</keyword>
<dbReference type="Gene3D" id="3.40.930.10">
    <property type="entry name" value="Mannitol-specific EII, Chain A"/>
    <property type="match status" value="1"/>
</dbReference>
<dbReference type="Gene3D" id="3.40.50.2300">
    <property type="match status" value="1"/>
</dbReference>
<evidence type="ECO:0000256" key="12">
    <source>
        <dbReference type="SAM" id="Phobius"/>
    </source>
</evidence>
<dbReference type="Pfam" id="PF02302">
    <property type="entry name" value="PTS_IIB"/>
    <property type="match status" value="1"/>
</dbReference>
<dbReference type="NCBIfam" id="TIGR00829">
    <property type="entry name" value="FRU"/>
    <property type="match status" value="1"/>
</dbReference>
<dbReference type="GO" id="GO:0005737">
    <property type="term" value="C:cytoplasm"/>
    <property type="evidence" value="ECO:0007669"/>
    <property type="project" value="UniProtKB-SubCell"/>
</dbReference>
<dbReference type="InterPro" id="IPR003501">
    <property type="entry name" value="PTS_EIIB_2/3"/>
</dbReference>
<dbReference type="InterPro" id="IPR006327">
    <property type="entry name" value="PTS_IIC_fruc"/>
</dbReference>
<dbReference type="GO" id="GO:0090563">
    <property type="term" value="F:protein-phosphocysteine-sugar phosphotransferase activity"/>
    <property type="evidence" value="ECO:0007669"/>
    <property type="project" value="TreeGrafter"/>
</dbReference>
<dbReference type="SUPFAM" id="SSF55804">
    <property type="entry name" value="Phoshotransferase/anion transport protein"/>
    <property type="match status" value="1"/>
</dbReference>
<dbReference type="InterPro" id="IPR004715">
    <property type="entry name" value="PTS_IIA_fruc"/>
</dbReference>
<dbReference type="PANTHER" id="PTHR30505:SF28">
    <property type="entry name" value="PTS SYSTEM 2-O-ALPHA-MANNOSYL-D-GLYCERATE-SPECIFIC EIIABC COMPONENT"/>
    <property type="match status" value="1"/>
</dbReference>
<evidence type="ECO:0000256" key="5">
    <source>
        <dbReference type="ARBA" id="ARBA00022553"/>
    </source>
</evidence>
<feature type="transmembrane region" description="Helical" evidence="12">
    <location>
        <begin position="447"/>
        <end position="469"/>
    </location>
</feature>
<evidence type="ECO:0000256" key="9">
    <source>
        <dbReference type="ARBA" id="ARBA00022692"/>
    </source>
</evidence>
<dbReference type="OrthoDB" id="9782569at2"/>
<feature type="domain" description="PTS EIIB type-2" evidence="14">
    <location>
        <begin position="167"/>
        <end position="262"/>
    </location>
</feature>
<accession>A0A5J5HL78</accession>
<dbReference type="NCBIfam" id="TIGR01427">
    <property type="entry name" value="PTS_IIC_fructo"/>
    <property type="match status" value="1"/>
</dbReference>
<evidence type="ECO:0000256" key="8">
    <source>
        <dbReference type="ARBA" id="ARBA00022683"/>
    </source>
</evidence>
<feature type="transmembrane region" description="Helical" evidence="12">
    <location>
        <begin position="338"/>
        <end position="360"/>
    </location>
</feature>
<dbReference type="PROSITE" id="PS51104">
    <property type="entry name" value="PTS_EIIC_TYPE_2"/>
    <property type="match status" value="1"/>
</dbReference>
<dbReference type="EMBL" id="VYKL01000028">
    <property type="protein sequence ID" value="KAA9021091.1"/>
    <property type="molecule type" value="Genomic_DNA"/>
</dbReference>
<evidence type="ECO:0000313" key="17">
    <source>
        <dbReference type="Proteomes" id="UP000326671"/>
    </source>
</evidence>
<name>A0A5J5HL78_9BACI</name>
<evidence type="ECO:0000256" key="7">
    <source>
        <dbReference type="ARBA" id="ARBA00022679"/>
    </source>
</evidence>
<feature type="transmembrane region" description="Helical" evidence="12">
    <location>
        <begin position="497"/>
        <end position="518"/>
    </location>
</feature>
<dbReference type="Pfam" id="PF02378">
    <property type="entry name" value="PTS_EIIC"/>
    <property type="match status" value="1"/>
</dbReference>
<dbReference type="InterPro" id="IPR013011">
    <property type="entry name" value="PTS_EIIB_2"/>
</dbReference>
<dbReference type="InterPro" id="IPR050864">
    <property type="entry name" value="Bacterial_PTS_Sugar_Transport"/>
</dbReference>
<organism evidence="16 17">
    <name type="scientific">Niallia endozanthoxylica</name>
    <dbReference type="NCBI Taxonomy" id="2036016"/>
    <lineage>
        <taxon>Bacteria</taxon>
        <taxon>Bacillati</taxon>
        <taxon>Bacillota</taxon>
        <taxon>Bacilli</taxon>
        <taxon>Bacillales</taxon>
        <taxon>Bacillaceae</taxon>
        <taxon>Niallia</taxon>
    </lineage>
</organism>
<dbReference type="InterPro" id="IPR016152">
    <property type="entry name" value="PTrfase/Anion_transptr"/>
</dbReference>
<evidence type="ECO:0000313" key="16">
    <source>
        <dbReference type="EMBL" id="KAA9021091.1"/>
    </source>
</evidence>
<proteinExistence type="predicted"/>
<reference evidence="16 17" key="1">
    <citation type="submission" date="2019-09" db="EMBL/GenBank/DDBJ databases">
        <title>Whole genome sequences of isolates from the Mars Exploration Rovers.</title>
        <authorList>
            <person name="Seuylemezian A."/>
            <person name="Vaishampayan P."/>
        </authorList>
    </citation>
    <scope>NUCLEOTIDE SEQUENCE [LARGE SCALE GENOMIC DNA]</scope>
    <source>
        <strain evidence="16 17">MER_TA_151</strain>
    </source>
</reference>
<dbReference type="GO" id="GO:0009401">
    <property type="term" value="P:phosphoenolpyruvate-dependent sugar phosphotransferase system"/>
    <property type="evidence" value="ECO:0007669"/>
    <property type="project" value="UniProtKB-KW"/>
</dbReference>
<evidence type="ECO:0000256" key="1">
    <source>
        <dbReference type="ARBA" id="ARBA00004429"/>
    </source>
</evidence>
<keyword evidence="17" id="KW-1185">Reference proteome</keyword>
<dbReference type="InterPro" id="IPR002178">
    <property type="entry name" value="PTS_EIIA_type-2_dom"/>
</dbReference>
<evidence type="ECO:0000256" key="6">
    <source>
        <dbReference type="ARBA" id="ARBA00022597"/>
    </source>
</evidence>
<dbReference type="PROSITE" id="PS51099">
    <property type="entry name" value="PTS_EIIB_TYPE_2"/>
    <property type="match status" value="1"/>
</dbReference>
<keyword evidence="4" id="KW-1003">Cell membrane</keyword>
<feature type="transmembrane region" description="Helical" evidence="12">
    <location>
        <begin position="372"/>
        <end position="396"/>
    </location>
</feature>
<gene>
    <name evidence="16" type="ORF">F4V44_18305</name>
</gene>
<keyword evidence="7" id="KW-0808">Transferase</keyword>
<dbReference type="PROSITE" id="PS51094">
    <property type="entry name" value="PTS_EIIA_TYPE_2"/>
    <property type="match status" value="1"/>
</dbReference>
<dbReference type="Proteomes" id="UP000326671">
    <property type="component" value="Unassembled WGS sequence"/>
</dbReference>
<evidence type="ECO:0000259" key="13">
    <source>
        <dbReference type="PROSITE" id="PS51094"/>
    </source>
</evidence>
<keyword evidence="8" id="KW-0598">Phosphotransferase system</keyword>
<dbReference type="InterPro" id="IPR013014">
    <property type="entry name" value="PTS_EIIC_2"/>
</dbReference>
<dbReference type="CDD" id="cd00211">
    <property type="entry name" value="PTS_IIA_fru"/>
    <property type="match status" value="1"/>
</dbReference>
<dbReference type="CDD" id="cd05569">
    <property type="entry name" value="PTS_IIB_fructose"/>
    <property type="match status" value="1"/>
</dbReference>
<feature type="transmembrane region" description="Helical" evidence="12">
    <location>
        <begin position="416"/>
        <end position="435"/>
    </location>
</feature>
<dbReference type="SUPFAM" id="SSF52794">
    <property type="entry name" value="PTS system IIB component-like"/>
    <property type="match status" value="1"/>
</dbReference>
<feature type="transmembrane region" description="Helical" evidence="12">
    <location>
        <begin position="596"/>
        <end position="616"/>
    </location>
</feature>
<keyword evidence="5" id="KW-0597">Phosphoprotein</keyword>
<evidence type="ECO:0000259" key="14">
    <source>
        <dbReference type="PROSITE" id="PS51099"/>
    </source>
</evidence>
<keyword evidence="11 12" id="KW-0472">Membrane</keyword>
<feature type="domain" description="PTS EIIA type-2" evidence="13">
    <location>
        <begin position="5"/>
        <end position="149"/>
    </location>
</feature>
<dbReference type="GO" id="GO:0005886">
    <property type="term" value="C:plasma membrane"/>
    <property type="evidence" value="ECO:0007669"/>
    <property type="project" value="UniProtKB-SubCell"/>
</dbReference>
<feature type="domain" description="PTS EIIC type-2" evidence="15">
    <location>
        <begin position="288"/>
        <end position="621"/>
    </location>
</feature>
<comment type="subcellular location">
    <subcellularLocation>
        <location evidence="1">Cell inner membrane</location>
        <topology evidence="1">Multi-pass membrane protein</topology>
    </subcellularLocation>
    <subcellularLocation>
        <location evidence="2">Cytoplasm</location>
    </subcellularLocation>
</comment>
<dbReference type="FunFam" id="3.40.930.10:FF:000009">
    <property type="entry name" value="PTS system, fructose specific IIABC component"/>
    <property type="match status" value="1"/>
</dbReference>
<keyword evidence="9 12" id="KW-0812">Transmembrane</keyword>
<comment type="caution">
    <text evidence="16">The sequence shown here is derived from an EMBL/GenBank/DDBJ whole genome shotgun (WGS) entry which is preliminary data.</text>
</comment>
<dbReference type="InterPro" id="IPR036095">
    <property type="entry name" value="PTS_EIIB-like_sf"/>
</dbReference>
<dbReference type="InterPro" id="IPR003352">
    <property type="entry name" value="PTS_EIIC"/>
</dbReference>
<dbReference type="AlphaFoldDB" id="A0A5J5HL78"/>
<sequence>MKITKLLTKDTIRLSINGTKKLDAIEDLVKVLDSANILSDRQIFKEAILKREEQSTTGIGEGIAIPHAKTTAVRKAAIAFGRSSEGVDYESLDGQPAHLFFMIAAPEGANNTHLEALSRLSSILMNEEARKQLLEAKTEQDILAVIDHYDEEDEAEDESMEGKKNFIIAVTACPTGIAHTYMAADSLKAKAAEMGVDIKVETNGSSGAKNVLTSKEIDEAVAVIVAADTKVQMNRFNGKHVIETAVADGIRKPQELIERALKQDAPLYQANEAATSEKEGKRGIGATIYKHLMNGVSNMLPFVVGGGILIAISFMFGINAANPDDPSYNAFAAALNTIGGGNAFGLMIPVLAGFIAMSIADRPGFAPGMVGGLLAATGGAGFLGGLIAGFLAGYLVVGLKKVLKGLPASLEGIKTILLYPLLGIALTGLIMLYVVNKPVGALNTGISEFLSGLGTGNAVLLGIILGLMMSFDMGGPVNKAAYVFGTGLLASGVYEPMAAIMAAGMVPPLGIALATTLFKKKFSKQDQEAGKVNYIMGLSFITEGAIPYAAADPVRVIPSVMVGSAVAGGLSMLFGISLRAPHGGLFVFPLVDGNWLLYLLAVVIGAIVSAILIGILKKPVQ</sequence>
<evidence type="ECO:0000256" key="4">
    <source>
        <dbReference type="ARBA" id="ARBA00022475"/>
    </source>
</evidence>
<dbReference type="PANTHER" id="PTHR30505">
    <property type="entry name" value="FRUCTOSE-LIKE PERMEASE"/>
    <property type="match status" value="1"/>
</dbReference>
<dbReference type="RefSeq" id="WP_150441465.1">
    <property type="nucleotide sequence ID" value="NZ_VYKL01000028.1"/>
</dbReference>
<evidence type="ECO:0000256" key="11">
    <source>
        <dbReference type="ARBA" id="ARBA00023136"/>
    </source>
</evidence>